<organism evidence="2 3">
    <name type="scientific">Linnemannia schmuckeri</name>
    <dbReference type="NCBI Taxonomy" id="64567"/>
    <lineage>
        <taxon>Eukaryota</taxon>
        <taxon>Fungi</taxon>
        <taxon>Fungi incertae sedis</taxon>
        <taxon>Mucoromycota</taxon>
        <taxon>Mortierellomycotina</taxon>
        <taxon>Mortierellomycetes</taxon>
        <taxon>Mortierellales</taxon>
        <taxon>Mortierellaceae</taxon>
        <taxon>Linnemannia</taxon>
    </lineage>
</organism>
<feature type="non-terminal residue" evidence="2">
    <location>
        <position position="100"/>
    </location>
</feature>
<evidence type="ECO:0000313" key="2">
    <source>
        <dbReference type="EMBL" id="KAF9120716.1"/>
    </source>
</evidence>
<sequence>MDPAAQAQAEFEQQQQPQAQQQQQQRSNVVVQNNLLVLNGPSIIDLSDDDHNHLSTTLTTPALIATVPEPQGLMDATLSSDIKPVQVASAASQTSDDSGD</sequence>
<accession>A0A9P5UVJ9</accession>
<protein>
    <submittedName>
        <fullName evidence="2">Uncharacterized protein</fullName>
    </submittedName>
</protein>
<proteinExistence type="predicted"/>
<dbReference type="OrthoDB" id="10434479at2759"/>
<evidence type="ECO:0000256" key="1">
    <source>
        <dbReference type="SAM" id="MobiDB-lite"/>
    </source>
</evidence>
<dbReference type="Proteomes" id="UP000748756">
    <property type="component" value="Unassembled WGS sequence"/>
</dbReference>
<reference evidence="2" key="1">
    <citation type="journal article" date="2020" name="Fungal Divers.">
        <title>Resolving the Mortierellaceae phylogeny through synthesis of multi-gene phylogenetics and phylogenomics.</title>
        <authorList>
            <person name="Vandepol N."/>
            <person name="Liber J."/>
            <person name="Desiro A."/>
            <person name="Na H."/>
            <person name="Kennedy M."/>
            <person name="Barry K."/>
            <person name="Grigoriev I.V."/>
            <person name="Miller A.N."/>
            <person name="O'Donnell K."/>
            <person name="Stajich J.E."/>
            <person name="Bonito G."/>
        </authorList>
    </citation>
    <scope>NUCLEOTIDE SEQUENCE</scope>
    <source>
        <strain evidence="2">NRRL 6426</strain>
    </source>
</reference>
<gene>
    <name evidence="2" type="ORF">BG015_006013</name>
</gene>
<feature type="region of interest" description="Disordered" evidence="1">
    <location>
        <begin position="1"/>
        <end position="27"/>
    </location>
</feature>
<evidence type="ECO:0000313" key="3">
    <source>
        <dbReference type="Proteomes" id="UP000748756"/>
    </source>
</evidence>
<keyword evidence="3" id="KW-1185">Reference proteome</keyword>
<comment type="caution">
    <text evidence="2">The sequence shown here is derived from an EMBL/GenBank/DDBJ whole genome shotgun (WGS) entry which is preliminary data.</text>
</comment>
<name>A0A9P5UVJ9_9FUNG</name>
<dbReference type="AlphaFoldDB" id="A0A9P5UVJ9"/>
<dbReference type="EMBL" id="JAAAUQ010002804">
    <property type="protein sequence ID" value="KAF9120716.1"/>
    <property type="molecule type" value="Genomic_DNA"/>
</dbReference>